<proteinExistence type="predicted"/>
<comment type="caution">
    <text evidence="1">The sequence shown here is derived from an EMBL/GenBank/DDBJ whole genome shotgun (WGS) entry which is preliminary data.</text>
</comment>
<organism evidence="1 2">
    <name type="scientific">Klebsiella variicola</name>
    <dbReference type="NCBI Taxonomy" id="244366"/>
    <lineage>
        <taxon>Bacteria</taxon>
        <taxon>Pseudomonadati</taxon>
        <taxon>Pseudomonadota</taxon>
        <taxon>Gammaproteobacteria</taxon>
        <taxon>Enterobacterales</taxon>
        <taxon>Enterobacteriaceae</taxon>
        <taxon>Klebsiella/Raoultella group</taxon>
        <taxon>Klebsiella</taxon>
        <taxon>Klebsiella pneumoniae complex</taxon>
    </lineage>
</organism>
<evidence type="ECO:0000313" key="2">
    <source>
        <dbReference type="Proteomes" id="UP000254545"/>
    </source>
</evidence>
<dbReference type="Proteomes" id="UP000254545">
    <property type="component" value="Unassembled WGS sequence"/>
</dbReference>
<dbReference type="EMBL" id="UGKR01000003">
    <property type="protein sequence ID" value="STS88006.1"/>
    <property type="molecule type" value="Genomic_DNA"/>
</dbReference>
<sequence>MTDIAKDEFLYKDHNWKPYNNTLVNRDSLTFRLDESNIQSWYDEPKTASPGEGAARLF</sequence>
<protein>
    <submittedName>
        <fullName evidence="1">Putative transposase, IS4</fullName>
    </submittedName>
</protein>
<accession>A0A7H4MCF6</accession>
<name>A0A7H4MCF6_KLEVA</name>
<gene>
    <name evidence="1" type="ORF">NCTC9177_01836</name>
</gene>
<reference evidence="1 2" key="1">
    <citation type="submission" date="2018-06" db="EMBL/GenBank/DDBJ databases">
        <authorList>
            <consortium name="Pathogen Informatics"/>
            <person name="Doyle S."/>
        </authorList>
    </citation>
    <scope>NUCLEOTIDE SEQUENCE [LARGE SCALE GENOMIC DNA]</scope>
    <source>
        <strain evidence="1 2">NCTC9177</strain>
    </source>
</reference>
<evidence type="ECO:0000313" key="1">
    <source>
        <dbReference type="EMBL" id="STS88006.1"/>
    </source>
</evidence>
<dbReference type="AlphaFoldDB" id="A0A7H4MCF6"/>